<accession>A0A5N0UTI9</accession>
<organism evidence="1 2">
    <name type="scientific">Amycolatopsis acidicola</name>
    <dbReference type="NCBI Taxonomy" id="2596893"/>
    <lineage>
        <taxon>Bacteria</taxon>
        <taxon>Bacillati</taxon>
        <taxon>Actinomycetota</taxon>
        <taxon>Actinomycetes</taxon>
        <taxon>Pseudonocardiales</taxon>
        <taxon>Pseudonocardiaceae</taxon>
        <taxon>Amycolatopsis</taxon>
    </lineage>
</organism>
<evidence type="ECO:0000313" key="1">
    <source>
        <dbReference type="EMBL" id="KAA9155547.1"/>
    </source>
</evidence>
<reference evidence="1" key="1">
    <citation type="submission" date="2019-09" db="EMBL/GenBank/DDBJ databases">
        <authorList>
            <person name="Teo W.F.A."/>
            <person name="Duangmal K."/>
        </authorList>
    </citation>
    <scope>NUCLEOTIDE SEQUENCE [LARGE SCALE GENOMIC DNA]</scope>
    <source>
        <strain evidence="1">K81G1</strain>
    </source>
</reference>
<dbReference type="EMBL" id="VMNW02000056">
    <property type="protein sequence ID" value="KAA9155547.1"/>
    <property type="molecule type" value="Genomic_DNA"/>
</dbReference>
<dbReference type="OrthoDB" id="3696411at2"/>
<comment type="caution">
    <text evidence="1">The sequence shown here is derived from an EMBL/GenBank/DDBJ whole genome shotgun (WGS) entry which is preliminary data.</text>
</comment>
<dbReference type="Pfam" id="PF17395">
    <property type="entry name" value="DUF5403"/>
    <property type="match status" value="1"/>
</dbReference>
<gene>
    <name evidence="1" type="ORF">FPZ12_029570</name>
</gene>
<name>A0A5N0UTI9_9PSEU</name>
<evidence type="ECO:0000313" key="2">
    <source>
        <dbReference type="Proteomes" id="UP000319769"/>
    </source>
</evidence>
<proteinExistence type="predicted"/>
<evidence type="ECO:0008006" key="3">
    <source>
        <dbReference type="Google" id="ProtNLM"/>
    </source>
</evidence>
<protein>
    <recommendedName>
        <fullName evidence="3">HK97 gp10 family phage protein</fullName>
    </recommendedName>
</protein>
<dbReference type="Proteomes" id="UP000319769">
    <property type="component" value="Unassembled WGS sequence"/>
</dbReference>
<keyword evidence="2" id="KW-1185">Reference proteome</keyword>
<dbReference type="InterPro" id="IPR039452">
    <property type="entry name" value="DUF5403"/>
</dbReference>
<dbReference type="RefSeq" id="WP_144748814.1">
    <property type="nucleotide sequence ID" value="NZ_VMNW02000056.1"/>
</dbReference>
<dbReference type="AlphaFoldDB" id="A0A5N0UTI9"/>
<sequence>MKVSLRAEKTLNRWAARDSEVEAALGDIAYEILGKARANLEKHHKTGVHRITQTKGKVDHYVNLVGPSSTSVEFGHHTKNGEWVEGLHILKDAL</sequence>